<dbReference type="PROSITE" id="PS00216">
    <property type="entry name" value="SUGAR_TRANSPORT_1"/>
    <property type="match status" value="1"/>
</dbReference>
<dbReference type="GO" id="GO:0051119">
    <property type="term" value="F:sugar transmembrane transporter activity"/>
    <property type="evidence" value="ECO:0007669"/>
    <property type="project" value="InterPro"/>
</dbReference>
<dbReference type="AlphaFoldDB" id="A0A423T2E7"/>
<dbReference type="NCBIfam" id="TIGR00879">
    <property type="entry name" value="SP"/>
    <property type="match status" value="1"/>
</dbReference>
<comment type="caution">
    <text evidence="12">The sequence shown here is derived from an EMBL/GenBank/DDBJ whole genome shotgun (WGS) entry which is preliminary data.</text>
</comment>
<dbReference type="InterPro" id="IPR005829">
    <property type="entry name" value="Sugar_transporter_CS"/>
</dbReference>
<feature type="transmembrane region" description="Helical" evidence="10">
    <location>
        <begin position="397"/>
        <end position="416"/>
    </location>
</feature>
<dbReference type="PRINTS" id="PR00171">
    <property type="entry name" value="SUGRTRNSPORT"/>
</dbReference>
<dbReference type="PROSITE" id="PS50850">
    <property type="entry name" value="MFS"/>
    <property type="match status" value="1"/>
</dbReference>
<keyword evidence="3 10" id="KW-0812">Transmembrane</keyword>
<evidence type="ECO:0000313" key="12">
    <source>
        <dbReference type="EMBL" id="ROT70591.1"/>
    </source>
</evidence>
<feature type="transmembrane region" description="Helical" evidence="10">
    <location>
        <begin position="303"/>
        <end position="320"/>
    </location>
</feature>
<dbReference type="InterPro" id="IPR050549">
    <property type="entry name" value="MFS_Trehalose_Transporter"/>
</dbReference>
<evidence type="ECO:0000256" key="1">
    <source>
        <dbReference type="ARBA" id="ARBA00004651"/>
    </source>
</evidence>
<evidence type="ECO:0000256" key="2">
    <source>
        <dbReference type="ARBA" id="ARBA00022475"/>
    </source>
</evidence>
<feature type="transmembrane region" description="Helical" evidence="10">
    <location>
        <begin position="263"/>
        <end position="283"/>
    </location>
</feature>
<evidence type="ECO:0000256" key="7">
    <source>
        <dbReference type="ARBA" id="ARBA00024348"/>
    </source>
</evidence>
<evidence type="ECO:0000259" key="11">
    <source>
        <dbReference type="PROSITE" id="PS50850"/>
    </source>
</evidence>
<feature type="transmembrane region" description="Helical" evidence="10">
    <location>
        <begin position="360"/>
        <end position="385"/>
    </location>
</feature>
<reference evidence="12 13" key="2">
    <citation type="submission" date="2019-01" db="EMBL/GenBank/DDBJ databases">
        <title>The decoding of complex shrimp genome reveals the adaptation for benthos swimmer, frequently molting mechanism and breeding impact on genome.</title>
        <authorList>
            <person name="Sun Y."/>
            <person name="Gao Y."/>
            <person name="Yu Y."/>
        </authorList>
    </citation>
    <scope>NUCLEOTIDE SEQUENCE [LARGE SCALE GENOMIC DNA]</scope>
    <source>
        <tissue evidence="12">Muscle</tissue>
    </source>
</reference>
<dbReference type="SUPFAM" id="SSF103473">
    <property type="entry name" value="MFS general substrate transporter"/>
    <property type="match status" value="1"/>
</dbReference>
<dbReference type="Gene3D" id="1.20.1250.20">
    <property type="entry name" value="MFS general substrate transporter like domains"/>
    <property type="match status" value="1"/>
</dbReference>
<dbReference type="PANTHER" id="PTHR48021:SF1">
    <property type="entry name" value="GH07001P-RELATED"/>
    <property type="match status" value="1"/>
</dbReference>
<feature type="transmembrane region" description="Helical" evidence="10">
    <location>
        <begin position="428"/>
        <end position="447"/>
    </location>
</feature>
<feature type="compositionally biased region" description="Polar residues" evidence="9">
    <location>
        <begin position="476"/>
        <end position="486"/>
    </location>
</feature>
<dbReference type="InterPro" id="IPR005828">
    <property type="entry name" value="MFS_sugar_transport-like"/>
</dbReference>
<gene>
    <name evidence="12" type="ORF">C7M84_011110</name>
</gene>
<dbReference type="CDD" id="cd17358">
    <property type="entry name" value="MFS_GLUT6_8_Class3_like"/>
    <property type="match status" value="1"/>
</dbReference>
<organism evidence="12 13">
    <name type="scientific">Penaeus vannamei</name>
    <name type="common">Whiteleg shrimp</name>
    <name type="synonym">Litopenaeus vannamei</name>
    <dbReference type="NCBI Taxonomy" id="6689"/>
    <lineage>
        <taxon>Eukaryota</taxon>
        <taxon>Metazoa</taxon>
        <taxon>Ecdysozoa</taxon>
        <taxon>Arthropoda</taxon>
        <taxon>Crustacea</taxon>
        <taxon>Multicrustacea</taxon>
        <taxon>Malacostraca</taxon>
        <taxon>Eumalacostraca</taxon>
        <taxon>Eucarida</taxon>
        <taxon>Decapoda</taxon>
        <taxon>Dendrobranchiata</taxon>
        <taxon>Penaeoidea</taxon>
        <taxon>Penaeidae</taxon>
        <taxon>Penaeus</taxon>
    </lineage>
</organism>
<feature type="transmembrane region" description="Helical" evidence="10">
    <location>
        <begin position="154"/>
        <end position="173"/>
    </location>
</feature>
<evidence type="ECO:0000256" key="4">
    <source>
        <dbReference type="ARBA" id="ARBA00022989"/>
    </source>
</evidence>
<evidence type="ECO:0000256" key="9">
    <source>
        <dbReference type="SAM" id="MobiDB-lite"/>
    </source>
</evidence>
<feature type="transmembrane region" description="Helical" evidence="10">
    <location>
        <begin position="23"/>
        <end position="48"/>
    </location>
</feature>
<keyword evidence="2" id="KW-1003">Cell membrane</keyword>
<dbReference type="InterPro" id="IPR044775">
    <property type="entry name" value="MFS_ERD6/Tret1-like"/>
</dbReference>
<comment type="similarity">
    <text evidence="7">Belongs to the major facilitator superfamily. Sugar transporter (TC 2.A.1.1) family. Trehalose transporter subfamily.</text>
</comment>
<reference evidence="12 13" key="1">
    <citation type="submission" date="2018-04" db="EMBL/GenBank/DDBJ databases">
        <authorList>
            <person name="Zhang X."/>
            <person name="Yuan J."/>
            <person name="Li F."/>
            <person name="Xiang J."/>
        </authorList>
    </citation>
    <scope>NUCLEOTIDE SEQUENCE [LARGE SCALE GENOMIC DNA]</scope>
    <source>
        <tissue evidence="12">Muscle</tissue>
    </source>
</reference>
<dbReference type="Proteomes" id="UP000283509">
    <property type="component" value="Unassembled WGS sequence"/>
</dbReference>
<protein>
    <recommendedName>
        <fullName evidence="11">Major facilitator superfamily (MFS) profile domain-containing protein</fullName>
    </recommendedName>
</protein>
<feature type="domain" description="Major facilitator superfamily (MFS) profile" evidence="11">
    <location>
        <begin position="25"/>
        <end position="451"/>
    </location>
</feature>
<dbReference type="PROSITE" id="PS00217">
    <property type="entry name" value="SUGAR_TRANSPORT_2"/>
    <property type="match status" value="1"/>
</dbReference>
<keyword evidence="8" id="KW-0813">Transport</keyword>
<dbReference type="OrthoDB" id="6612291at2759"/>
<evidence type="ECO:0000313" key="13">
    <source>
        <dbReference type="Proteomes" id="UP000283509"/>
    </source>
</evidence>
<feature type="transmembrane region" description="Helical" evidence="10">
    <location>
        <begin position="327"/>
        <end position="348"/>
    </location>
</feature>
<dbReference type="GO" id="GO:0005886">
    <property type="term" value="C:plasma membrane"/>
    <property type="evidence" value="ECO:0007669"/>
    <property type="project" value="UniProtKB-SubCell"/>
</dbReference>
<feature type="transmembrane region" description="Helical" evidence="10">
    <location>
        <begin position="68"/>
        <end position="91"/>
    </location>
</feature>
<feature type="transmembrane region" description="Helical" evidence="10">
    <location>
        <begin position="98"/>
        <end position="115"/>
    </location>
</feature>
<evidence type="ECO:0000256" key="5">
    <source>
        <dbReference type="ARBA" id="ARBA00023136"/>
    </source>
</evidence>
<dbReference type="EMBL" id="QCYY01002408">
    <property type="protein sequence ID" value="ROT70591.1"/>
    <property type="molecule type" value="Genomic_DNA"/>
</dbReference>
<dbReference type="InterPro" id="IPR020846">
    <property type="entry name" value="MFS_dom"/>
</dbReference>
<dbReference type="InterPro" id="IPR036259">
    <property type="entry name" value="MFS_trans_sf"/>
</dbReference>
<proteinExistence type="inferred from homology"/>
<keyword evidence="13" id="KW-1185">Reference proteome</keyword>
<feature type="region of interest" description="Disordered" evidence="9">
    <location>
        <begin position="465"/>
        <end position="486"/>
    </location>
</feature>
<evidence type="ECO:0000256" key="6">
    <source>
        <dbReference type="ARBA" id="ARBA00023180"/>
    </source>
</evidence>
<feature type="transmembrane region" description="Helical" evidence="10">
    <location>
        <begin position="121"/>
        <end position="142"/>
    </location>
</feature>
<dbReference type="PANTHER" id="PTHR48021">
    <property type="match status" value="1"/>
</dbReference>
<accession>A0A423T2E7</accession>
<name>A0A423T2E7_PENVA</name>
<evidence type="ECO:0000256" key="3">
    <source>
        <dbReference type="ARBA" id="ARBA00022692"/>
    </source>
</evidence>
<dbReference type="InterPro" id="IPR003663">
    <property type="entry name" value="Sugar/inositol_transpt"/>
</dbReference>
<sequence length="486" mass="51981">MAEQGMSSADLVNNARPARATQYIAALSATMGALCFGTALGYSSPAGILLTSNSTDSSLQLTTVENSWFSSSVNLGALVGGPIGGLCINAIGRRGTMLAVFPFFFGSWAIIAFAQNFAMLLVGRIIAGLCTGMVCIATPTFIGEFASADIRGTLGAGFQLMAGVGILYAYIFGAFINSWQILAVVCAVPTIIFCVLMFFSKESPSYLLSKGKEKEAQESMRYFRGPDYNIQPEMQILKQTLEDSKANKASFSDLKQAYILKPLLISIALMLFQQLCGVNAVLFNLKAIFAESGTDLSDDVSSIIVGVVQVLATVVSSVLMDKAGRKFLLISSAGAMTVALVGLGVFFYLKENGDVSALGWLPITSLMIFIAAFSFGFGPIPWLMMSELFPANIRESASGLSTMTNWAMSFIVTYFFESIRDAIHEYGVYWLFGGICAVSLVFCVLVVPETKGKTLQEITALFGGPATSPKAARPSAPSTGSEKMRW</sequence>
<feature type="transmembrane region" description="Helical" evidence="10">
    <location>
        <begin position="179"/>
        <end position="199"/>
    </location>
</feature>
<dbReference type="FunFam" id="1.20.1250.20:FF:000055">
    <property type="entry name" value="Facilitated trehalose transporter Tret1-2 homolog"/>
    <property type="match status" value="1"/>
</dbReference>
<evidence type="ECO:0000256" key="8">
    <source>
        <dbReference type="RuleBase" id="RU003346"/>
    </source>
</evidence>
<evidence type="ECO:0000256" key="10">
    <source>
        <dbReference type="SAM" id="Phobius"/>
    </source>
</evidence>
<keyword evidence="5 10" id="KW-0472">Membrane</keyword>
<keyword evidence="4 10" id="KW-1133">Transmembrane helix</keyword>
<keyword evidence="6" id="KW-0325">Glycoprotein</keyword>
<comment type="subcellular location">
    <subcellularLocation>
        <location evidence="1">Cell membrane</location>
        <topology evidence="1">Multi-pass membrane protein</topology>
    </subcellularLocation>
</comment>
<dbReference type="Pfam" id="PF00083">
    <property type="entry name" value="Sugar_tr"/>
    <property type="match status" value="1"/>
</dbReference>